<keyword evidence="2" id="KW-1185">Reference proteome</keyword>
<dbReference type="EMBL" id="JAZDWU010000009">
    <property type="protein sequence ID" value="KAK9992200.1"/>
    <property type="molecule type" value="Genomic_DNA"/>
</dbReference>
<name>A0AAW2C572_9ROSI</name>
<reference evidence="1 2" key="1">
    <citation type="submission" date="2024-01" db="EMBL/GenBank/DDBJ databases">
        <title>A telomere-to-telomere, gap-free genome of sweet tea (Lithocarpus litseifolius).</title>
        <authorList>
            <person name="Zhou J."/>
        </authorList>
    </citation>
    <scope>NUCLEOTIDE SEQUENCE [LARGE SCALE GENOMIC DNA]</scope>
    <source>
        <strain evidence="1">Zhou-2022a</strain>
        <tissue evidence="1">Leaf</tissue>
    </source>
</reference>
<evidence type="ECO:0000313" key="2">
    <source>
        <dbReference type="Proteomes" id="UP001459277"/>
    </source>
</evidence>
<gene>
    <name evidence="1" type="ORF">SO802_027185</name>
</gene>
<organism evidence="1 2">
    <name type="scientific">Lithocarpus litseifolius</name>
    <dbReference type="NCBI Taxonomy" id="425828"/>
    <lineage>
        <taxon>Eukaryota</taxon>
        <taxon>Viridiplantae</taxon>
        <taxon>Streptophyta</taxon>
        <taxon>Embryophyta</taxon>
        <taxon>Tracheophyta</taxon>
        <taxon>Spermatophyta</taxon>
        <taxon>Magnoliopsida</taxon>
        <taxon>eudicotyledons</taxon>
        <taxon>Gunneridae</taxon>
        <taxon>Pentapetalae</taxon>
        <taxon>rosids</taxon>
        <taxon>fabids</taxon>
        <taxon>Fagales</taxon>
        <taxon>Fagaceae</taxon>
        <taxon>Lithocarpus</taxon>
    </lineage>
</organism>
<dbReference type="Proteomes" id="UP001459277">
    <property type="component" value="Unassembled WGS sequence"/>
</dbReference>
<comment type="caution">
    <text evidence="1">The sequence shown here is derived from an EMBL/GenBank/DDBJ whole genome shotgun (WGS) entry which is preliminary data.</text>
</comment>
<evidence type="ECO:0000313" key="1">
    <source>
        <dbReference type="EMBL" id="KAK9992200.1"/>
    </source>
</evidence>
<proteinExistence type="predicted"/>
<sequence>MRSVFMSKNAAQWLMNHIDHIVVGESSRLFFTFREGDTTFTLQRSTNSFGQFLLLTELKAGGSRRSVIIPEGITWGFKTLEPLRMLCKAFMEE</sequence>
<accession>A0AAW2C572</accession>
<protein>
    <submittedName>
        <fullName evidence="1">Uncharacterized protein</fullName>
    </submittedName>
</protein>
<dbReference type="AlphaFoldDB" id="A0AAW2C572"/>